<evidence type="ECO:0000256" key="1">
    <source>
        <dbReference type="ARBA" id="ARBA00004651"/>
    </source>
</evidence>
<gene>
    <name evidence="9" type="ORF">SK069_03950</name>
</gene>
<feature type="transmembrane region" description="Helical" evidence="8">
    <location>
        <begin position="164"/>
        <end position="189"/>
    </location>
</feature>
<dbReference type="InterPro" id="IPR000522">
    <property type="entry name" value="ABC_transptr_permease_BtuC"/>
</dbReference>
<evidence type="ECO:0000313" key="10">
    <source>
        <dbReference type="Proteomes" id="UP001277761"/>
    </source>
</evidence>
<dbReference type="Gene3D" id="1.10.3470.10">
    <property type="entry name" value="ABC transporter involved in vitamin B12 uptake, BtuC"/>
    <property type="match status" value="1"/>
</dbReference>
<evidence type="ECO:0000256" key="3">
    <source>
        <dbReference type="ARBA" id="ARBA00022448"/>
    </source>
</evidence>
<keyword evidence="7 8" id="KW-0472">Membrane</keyword>
<reference evidence="9 10" key="1">
    <citation type="submission" date="2023-11" db="EMBL/GenBank/DDBJ databases">
        <authorList>
            <person name="Xu M."/>
            <person name="Jiang T."/>
        </authorList>
    </citation>
    <scope>NUCLEOTIDE SEQUENCE [LARGE SCALE GENOMIC DNA]</scope>
    <source>
        <strain evidence="9 10">SD</strain>
    </source>
</reference>
<comment type="similarity">
    <text evidence="2">Belongs to the binding-protein-dependent transport system permease family. FecCD subfamily.</text>
</comment>
<evidence type="ECO:0000313" key="9">
    <source>
        <dbReference type="EMBL" id="MDX8150737.1"/>
    </source>
</evidence>
<dbReference type="RefSeq" id="WP_319952880.1">
    <property type="nucleotide sequence ID" value="NZ_JAXAVX010000001.1"/>
</dbReference>
<organism evidence="9 10">
    <name type="scientific">Patulibacter brassicae</name>
    <dbReference type="NCBI Taxonomy" id="1705717"/>
    <lineage>
        <taxon>Bacteria</taxon>
        <taxon>Bacillati</taxon>
        <taxon>Actinomycetota</taxon>
        <taxon>Thermoleophilia</taxon>
        <taxon>Solirubrobacterales</taxon>
        <taxon>Patulibacteraceae</taxon>
        <taxon>Patulibacter</taxon>
    </lineage>
</organism>
<feature type="transmembrane region" description="Helical" evidence="8">
    <location>
        <begin position="324"/>
        <end position="342"/>
    </location>
</feature>
<dbReference type="Pfam" id="PF01032">
    <property type="entry name" value="FecCD"/>
    <property type="match status" value="1"/>
</dbReference>
<keyword evidence="3" id="KW-0813">Transport</keyword>
<dbReference type="InterPro" id="IPR037294">
    <property type="entry name" value="ABC_BtuC-like"/>
</dbReference>
<sequence>MSVPVLDARRRRVLRLRRPALSLRIDARAAGVTAGLALLAIAAAIAGIAWGGADLPLGDVLRSLTVGADGGTDLIVRELQAPRAALALVCGAGFGIAGAIFQSVLRNPLASPDIVGTAHGASLAGVAGLLLGASYGTSMALAAGGALAATALCLAVAPRREALTLVLVGIGIAALAGAGVSFLLTVGDITATSRAVLWLVGSLNGGDWATVRATGAAVAPLAIVALLLARRIDALALGDELAHGLGLRPARERAVLLVVAAALVGACVAACGPLGFAAFLAPQIGRRLAGAGSTAALPASAAAGAALVALADLLGRRIGAPGELPVGVVTALLGGLLFLVLLTREQRRRVSAGR</sequence>
<comment type="caution">
    <text evidence="9">The sequence shown here is derived from an EMBL/GenBank/DDBJ whole genome shotgun (WGS) entry which is preliminary data.</text>
</comment>
<accession>A0ABU4VH76</accession>
<feature type="transmembrane region" description="Helical" evidence="8">
    <location>
        <begin position="114"/>
        <end position="133"/>
    </location>
</feature>
<dbReference type="EMBL" id="JAXAVX010000001">
    <property type="protein sequence ID" value="MDX8150737.1"/>
    <property type="molecule type" value="Genomic_DNA"/>
</dbReference>
<keyword evidence="10" id="KW-1185">Reference proteome</keyword>
<protein>
    <submittedName>
        <fullName evidence="9">Iron ABC transporter permease</fullName>
    </submittedName>
</protein>
<evidence type="ECO:0000256" key="4">
    <source>
        <dbReference type="ARBA" id="ARBA00022475"/>
    </source>
</evidence>
<proteinExistence type="inferred from homology"/>
<feature type="transmembrane region" description="Helical" evidence="8">
    <location>
        <begin position="84"/>
        <end position="102"/>
    </location>
</feature>
<evidence type="ECO:0000256" key="2">
    <source>
        <dbReference type="ARBA" id="ARBA00007935"/>
    </source>
</evidence>
<keyword evidence="4" id="KW-1003">Cell membrane</keyword>
<feature type="transmembrane region" description="Helical" evidence="8">
    <location>
        <begin position="254"/>
        <end position="280"/>
    </location>
</feature>
<feature type="transmembrane region" description="Helical" evidence="8">
    <location>
        <begin position="139"/>
        <end position="157"/>
    </location>
</feature>
<dbReference type="PANTHER" id="PTHR30472:SF24">
    <property type="entry name" value="FERRIC ENTEROBACTIN TRANSPORT SYSTEM PERMEASE PROTEIN FEPG"/>
    <property type="match status" value="1"/>
</dbReference>
<name>A0ABU4VH76_9ACTN</name>
<dbReference type="Proteomes" id="UP001277761">
    <property type="component" value="Unassembled WGS sequence"/>
</dbReference>
<dbReference type="SUPFAM" id="SSF81345">
    <property type="entry name" value="ABC transporter involved in vitamin B12 uptake, BtuC"/>
    <property type="match status" value="1"/>
</dbReference>
<dbReference type="PANTHER" id="PTHR30472">
    <property type="entry name" value="FERRIC ENTEROBACTIN TRANSPORT SYSTEM PERMEASE PROTEIN"/>
    <property type="match status" value="1"/>
</dbReference>
<keyword evidence="5 8" id="KW-0812">Transmembrane</keyword>
<comment type="subcellular location">
    <subcellularLocation>
        <location evidence="1">Cell membrane</location>
        <topology evidence="1">Multi-pass membrane protein</topology>
    </subcellularLocation>
</comment>
<feature type="transmembrane region" description="Helical" evidence="8">
    <location>
        <begin position="21"/>
        <end position="50"/>
    </location>
</feature>
<dbReference type="CDD" id="cd06550">
    <property type="entry name" value="TM_ABC_iron-siderophores_like"/>
    <property type="match status" value="1"/>
</dbReference>
<evidence type="ECO:0000256" key="6">
    <source>
        <dbReference type="ARBA" id="ARBA00022989"/>
    </source>
</evidence>
<evidence type="ECO:0000256" key="8">
    <source>
        <dbReference type="SAM" id="Phobius"/>
    </source>
</evidence>
<evidence type="ECO:0000256" key="5">
    <source>
        <dbReference type="ARBA" id="ARBA00022692"/>
    </source>
</evidence>
<evidence type="ECO:0000256" key="7">
    <source>
        <dbReference type="ARBA" id="ARBA00023136"/>
    </source>
</evidence>
<keyword evidence="6 8" id="KW-1133">Transmembrane helix</keyword>